<keyword evidence="2" id="KW-0808">Transferase</keyword>
<dbReference type="InterPro" id="IPR050559">
    <property type="entry name" value="P-Pant_transferase_sf"/>
</dbReference>
<dbReference type="Pfam" id="PF22624">
    <property type="entry name" value="AASDHPPT_N"/>
    <property type="match status" value="1"/>
</dbReference>
<evidence type="ECO:0000259" key="5">
    <source>
        <dbReference type="Pfam" id="PF22624"/>
    </source>
</evidence>
<dbReference type="InterPro" id="IPR055066">
    <property type="entry name" value="AASDHPPT_N"/>
</dbReference>
<gene>
    <name evidence="6" type="ORF">SHKM778_25710</name>
</gene>
<evidence type="ECO:0000256" key="1">
    <source>
        <dbReference type="ARBA" id="ARBA00010990"/>
    </source>
</evidence>
<reference evidence="6" key="2">
    <citation type="submission" date="2024-07" db="EMBL/GenBank/DDBJ databases">
        <title>Streptomyces haneummycinica sp. nov., a new antibiotic-producing actinobacterium isolated from marine sediment.</title>
        <authorList>
            <person name="Uemura M."/>
            <person name="Hamada M."/>
            <person name="Hirano S."/>
            <person name="Kobayashi K."/>
            <person name="Ohshiro T."/>
            <person name="Kobayashi T."/>
            <person name="Terahara T."/>
        </authorList>
    </citation>
    <scope>NUCLEOTIDE SEQUENCE</scope>
    <source>
        <strain evidence="6">KM77-8</strain>
    </source>
</reference>
<dbReference type="InterPro" id="IPR037143">
    <property type="entry name" value="4-PPantetheinyl_Trfase_dom_sf"/>
</dbReference>
<dbReference type="SUPFAM" id="SSF56214">
    <property type="entry name" value="4'-phosphopantetheinyl transferase"/>
    <property type="match status" value="2"/>
</dbReference>
<evidence type="ECO:0000259" key="4">
    <source>
        <dbReference type="Pfam" id="PF01648"/>
    </source>
</evidence>
<name>A0AAT9HFS8_9ACTN</name>
<accession>A0AAT9HFS8</accession>
<evidence type="ECO:0000256" key="3">
    <source>
        <dbReference type="SAM" id="MobiDB-lite"/>
    </source>
</evidence>
<organism evidence="6">
    <name type="scientific">Streptomyces haneummycinicus</name>
    <dbReference type="NCBI Taxonomy" id="3074435"/>
    <lineage>
        <taxon>Bacteria</taxon>
        <taxon>Bacillati</taxon>
        <taxon>Actinomycetota</taxon>
        <taxon>Actinomycetes</taxon>
        <taxon>Kitasatosporales</taxon>
        <taxon>Streptomycetaceae</taxon>
        <taxon>Streptomyces</taxon>
    </lineage>
</organism>
<dbReference type="AlphaFoldDB" id="A0AAT9HFS8"/>
<reference evidence="6" key="1">
    <citation type="submission" date="2024-06" db="EMBL/GenBank/DDBJ databases">
        <authorList>
            <consortium name="consrtm"/>
            <person name="Uemura M."/>
            <person name="Terahara T."/>
        </authorList>
    </citation>
    <scope>NUCLEOTIDE SEQUENCE</scope>
    <source>
        <strain evidence="6">KM77-8</strain>
    </source>
</reference>
<proteinExistence type="inferred from homology"/>
<dbReference type="PANTHER" id="PTHR12215">
    <property type="entry name" value="PHOSPHOPANTETHEINE TRANSFERASE"/>
    <property type="match status" value="1"/>
</dbReference>
<feature type="domain" description="4'-phosphopantetheinyl transferase N-terminal" evidence="5">
    <location>
        <begin position="23"/>
        <end position="97"/>
    </location>
</feature>
<dbReference type="GO" id="GO:0000287">
    <property type="term" value="F:magnesium ion binding"/>
    <property type="evidence" value="ECO:0007669"/>
    <property type="project" value="InterPro"/>
</dbReference>
<evidence type="ECO:0000256" key="2">
    <source>
        <dbReference type="ARBA" id="ARBA00022679"/>
    </source>
</evidence>
<evidence type="ECO:0000313" key="6">
    <source>
        <dbReference type="EMBL" id="BFO16183.1"/>
    </source>
</evidence>
<dbReference type="PANTHER" id="PTHR12215:SF10">
    <property type="entry name" value="L-AMINOADIPATE-SEMIALDEHYDE DEHYDROGENASE-PHOSPHOPANTETHEINYL TRANSFERASE"/>
    <property type="match status" value="1"/>
</dbReference>
<evidence type="ECO:0008006" key="7">
    <source>
        <dbReference type="Google" id="ProtNLM"/>
    </source>
</evidence>
<dbReference type="InterPro" id="IPR008278">
    <property type="entry name" value="4-PPantetheinyl_Trfase_dom"/>
</dbReference>
<sequence length="240" mass="26337">MADLWTLPEEHVPELARQLGGLELLSVPERARHDRLRTPGARLRFLGGRLLCRTALTVRTGLPVDTWRFVRTRHGRPELAEDHGGLRFNLSHTDGLIACVVTRGRACGVDVERTPFDRATAGPLRGRFDDVQRAALDSAPDPLLALGELWVLTEAYLKGLGTGLAHGVRETRFEPCGSGRFTVTDTRRPDSGRRWRLDLLRPGPGHLLAVAVDGGTAPPYHHDLGADPAPPRPPTPRPPL</sequence>
<feature type="region of interest" description="Disordered" evidence="3">
    <location>
        <begin position="214"/>
        <end position="240"/>
    </location>
</feature>
<protein>
    <recommendedName>
        <fullName evidence="7">4'-phosphopantetheinyl transferase superfamily protein</fullName>
    </recommendedName>
</protein>
<feature type="compositionally biased region" description="Pro residues" evidence="3">
    <location>
        <begin position="228"/>
        <end position="240"/>
    </location>
</feature>
<dbReference type="Gene3D" id="3.90.470.20">
    <property type="entry name" value="4'-phosphopantetheinyl transferase domain"/>
    <property type="match status" value="1"/>
</dbReference>
<dbReference type="Pfam" id="PF01648">
    <property type="entry name" value="ACPS"/>
    <property type="match status" value="1"/>
</dbReference>
<comment type="similarity">
    <text evidence="1">Belongs to the P-Pant transferase superfamily. Gsp/Sfp/HetI/AcpT family.</text>
</comment>
<dbReference type="GO" id="GO:0019878">
    <property type="term" value="P:lysine biosynthetic process via aminoadipic acid"/>
    <property type="evidence" value="ECO:0007669"/>
    <property type="project" value="TreeGrafter"/>
</dbReference>
<dbReference type="GO" id="GO:0005829">
    <property type="term" value="C:cytosol"/>
    <property type="evidence" value="ECO:0007669"/>
    <property type="project" value="TreeGrafter"/>
</dbReference>
<dbReference type="GO" id="GO:0008897">
    <property type="term" value="F:holo-[acyl-carrier-protein] synthase activity"/>
    <property type="evidence" value="ECO:0007669"/>
    <property type="project" value="InterPro"/>
</dbReference>
<dbReference type="EMBL" id="AP035768">
    <property type="protein sequence ID" value="BFO16183.1"/>
    <property type="molecule type" value="Genomic_DNA"/>
</dbReference>
<feature type="domain" description="4'-phosphopantetheinyl transferase" evidence="4">
    <location>
        <begin position="107"/>
        <end position="209"/>
    </location>
</feature>